<dbReference type="Proteomes" id="UP000217199">
    <property type="component" value="Unassembled WGS sequence"/>
</dbReference>
<dbReference type="GO" id="GO:0008270">
    <property type="term" value="F:zinc ion binding"/>
    <property type="evidence" value="ECO:0007669"/>
    <property type="project" value="UniProtKB-KW"/>
</dbReference>
<dbReference type="PANTHER" id="PTHR12681">
    <property type="entry name" value="ZINC FINGER-CONTAINING PROTEIN P48ZNF"/>
    <property type="match status" value="1"/>
</dbReference>
<gene>
    <name evidence="7" type="ORF">PNOK_0796500</name>
</gene>
<dbReference type="STRING" id="2282107.A0A286U9V5"/>
<dbReference type="InterPro" id="IPR036855">
    <property type="entry name" value="Znf_CCCH_sf"/>
</dbReference>
<feature type="compositionally biased region" description="Basic and acidic residues" evidence="5">
    <location>
        <begin position="51"/>
        <end position="62"/>
    </location>
</feature>
<dbReference type="Pfam" id="PF16543">
    <property type="entry name" value="DFRP_C"/>
    <property type="match status" value="1"/>
</dbReference>
<feature type="compositionally biased region" description="Basic and acidic residues" evidence="5">
    <location>
        <begin position="1"/>
        <end position="17"/>
    </location>
</feature>
<dbReference type="AlphaFoldDB" id="A0A286U9V5"/>
<dbReference type="InterPro" id="IPR000571">
    <property type="entry name" value="Znf_CCCH"/>
</dbReference>
<dbReference type="InterPro" id="IPR032378">
    <property type="entry name" value="ZC3H15/TMA46_C"/>
</dbReference>
<keyword evidence="2 4" id="KW-0863">Zinc-finger</keyword>
<sequence length="350" mass="40062">MPPKNKQPEKKKDKVVVDKTFGMKGKNSRAQVRKEVERIQVQSQNAGKSRQQQEKEKENALREKQKLEEAKLAKEQAALIKPVQVQKIPFGTDPKTVLCQFFKQGICEKGNKCKFSHDVNVGRKVEKRDLYADAREEKMADTMESWDEAKLRTVVLSKHGNPKTTTDIVCKYFIEAIETQKFGWFWECPNGGEKCQYRHALPPGFVLKSQKKAAEEAAKANTISLEEFLEVERHKLGSNLTPVTPETFAKWKRTRMDKKQAAEDIQKKAKEAQAAAGKSNGMSGRDLFTYNPEWFIDDDDEDDQDEWDIDQYRRETEAEHDAQELARIEKLRVDDDAYREESGGGVTAGS</sequence>
<dbReference type="GO" id="GO:0005829">
    <property type="term" value="C:cytosol"/>
    <property type="evidence" value="ECO:0007669"/>
    <property type="project" value="TreeGrafter"/>
</dbReference>
<dbReference type="PROSITE" id="PS50103">
    <property type="entry name" value="ZF_C3H1"/>
    <property type="match status" value="2"/>
</dbReference>
<accession>A0A286U9V5</accession>
<feature type="domain" description="C3H1-type" evidence="6">
    <location>
        <begin position="164"/>
        <end position="202"/>
    </location>
</feature>
<dbReference type="Gene3D" id="4.10.1000.10">
    <property type="entry name" value="Zinc finger, CCCH-type"/>
    <property type="match status" value="1"/>
</dbReference>
<feature type="region of interest" description="Disordered" evidence="5">
    <location>
        <begin position="1"/>
        <end position="62"/>
    </location>
</feature>
<dbReference type="InParanoid" id="A0A286U9V5"/>
<keyword evidence="8" id="KW-1185">Reference proteome</keyword>
<evidence type="ECO:0000259" key="6">
    <source>
        <dbReference type="PROSITE" id="PS50103"/>
    </source>
</evidence>
<evidence type="ECO:0000256" key="1">
    <source>
        <dbReference type="ARBA" id="ARBA00022723"/>
    </source>
</evidence>
<feature type="compositionally biased region" description="Basic and acidic residues" evidence="5">
    <location>
        <begin position="259"/>
        <end position="271"/>
    </location>
</feature>
<evidence type="ECO:0000256" key="2">
    <source>
        <dbReference type="ARBA" id="ARBA00022771"/>
    </source>
</evidence>
<feature type="zinc finger region" description="C3H1-type" evidence="4">
    <location>
        <begin position="93"/>
        <end position="120"/>
    </location>
</feature>
<name>A0A286U9V5_9AGAM</name>
<dbReference type="SMART" id="SM00356">
    <property type="entry name" value="ZnF_C3H1"/>
    <property type="match status" value="2"/>
</dbReference>
<feature type="zinc finger region" description="C3H1-type" evidence="4">
    <location>
        <begin position="164"/>
        <end position="202"/>
    </location>
</feature>
<dbReference type="PANTHER" id="PTHR12681:SF0">
    <property type="entry name" value="ZINC FINGER CCCH DOMAIN-CONTAINING PROTEIN 15"/>
    <property type="match status" value="1"/>
</dbReference>
<evidence type="ECO:0000256" key="3">
    <source>
        <dbReference type="ARBA" id="ARBA00022833"/>
    </source>
</evidence>
<feature type="region of interest" description="Disordered" evidence="5">
    <location>
        <begin position="259"/>
        <end position="284"/>
    </location>
</feature>
<dbReference type="GO" id="GO:0002181">
    <property type="term" value="P:cytoplasmic translation"/>
    <property type="evidence" value="ECO:0007669"/>
    <property type="project" value="TreeGrafter"/>
</dbReference>
<keyword evidence="3 4" id="KW-0862">Zinc</keyword>
<evidence type="ECO:0000313" key="8">
    <source>
        <dbReference type="Proteomes" id="UP000217199"/>
    </source>
</evidence>
<comment type="caution">
    <text evidence="7">The sequence shown here is derived from an EMBL/GenBank/DDBJ whole genome shotgun (WGS) entry which is preliminary data.</text>
</comment>
<reference evidence="7 8" key="1">
    <citation type="journal article" date="2017" name="Mol. Ecol.">
        <title>Comparative and population genomic landscape of Phellinus noxius: A hypervariable fungus causing root rot in trees.</title>
        <authorList>
            <person name="Chung C.L."/>
            <person name="Lee T.J."/>
            <person name="Akiba M."/>
            <person name="Lee H.H."/>
            <person name="Kuo T.H."/>
            <person name="Liu D."/>
            <person name="Ke H.M."/>
            <person name="Yokoi T."/>
            <person name="Roa M.B."/>
            <person name="Lu M.J."/>
            <person name="Chang Y.Y."/>
            <person name="Ann P.J."/>
            <person name="Tsai J.N."/>
            <person name="Chen C.Y."/>
            <person name="Tzean S.S."/>
            <person name="Ota Y."/>
            <person name="Hattori T."/>
            <person name="Sahashi N."/>
            <person name="Liou R.F."/>
            <person name="Kikuchi T."/>
            <person name="Tsai I.J."/>
        </authorList>
    </citation>
    <scope>NUCLEOTIDE SEQUENCE [LARGE SCALE GENOMIC DNA]</scope>
    <source>
        <strain evidence="7 8">FFPRI411160</strain>
    </source>
</reference>
<protein>
    <submittedName>
        <fullName evidence="7">Translation machinery-associated 46</fullName>
    </submittedName>
</protein>
<dbReference type="GO" id="GO:0003729">
    <property type="term" value="F:mRNA binding"/>
    <property type="evidence" value="ECO:0007669"/>
    <property type="project" value="TreeGrafter"/>
</dbReference>
<organism evidence="7 8">
    <name type="scientific">Pyrrhoderma noxium</name>
    <dbReference type="NCBI Taxonomy" id="2282107"/>
    <lineage>
        <taxon>Eukaryota</taxon>
        <taxon>Fungi</taxon>
        <taxon>Dikarya</taxon>
        <taxon>Basidiomycota</taxon>
        <taxon>Agaricomycotina</taxon>
        <taxon>Agaricomycetes</taxon>
        <taxon>Hymenochaetales</taxon>
        <taxon>Hymenochaetaceae</taxon>
        <taxon>Pyrrhoderma</taxon>
    </lineage>
</organism>
<dbReference type="FunCoup" id="A0A286U9V5">
    <property type="interactions" value="922"/>
</dbReference>
<evidence type="ECO:0000313" key="7">
    <source>
        <dbReference type="EMBL" id="PAV16345.1"/>
    </source>
</evidence>
<dbReference type="Pfam" id="PF00642">
    <property type="entry name" value="zf-CCCH"/>
    <property type="match status" value="1"/>
</dbReference>
<evidence type="ECO:0000256" key="4">
    <source>
        <dbReference type="PROSITE-ProRule" id="PRU00723"/>
    </source>
</evidence>
<dbReference type="Gene3D" id="6.20.400.10">
    <property type="match status" value="1"/>
</dbReference>
<dbReference type="OrthoDB" id="278280at2759"/>
<proteinExistence type="predicted"/>
<keyword evidence="1 4" id="KW-0479">Metal-binding</keyword>
<dbReference type="EMBL" id="NBII01000008">
    <property type="protein sequence ID" value="PAV16345.1"/>
    <property type="molecule type" value="Genomic_DNA"/>
</dbReference>
<dbReference type="SUPFAM" id="SSF90229">
    <property type="entry name" value="CCCH zinc finger"/>
    <property type="match status" value="1"/>
</dbReference>
<feature type="compositionally biased region" description="Polar residues" evidence="5">
    <location>
        <begin position="40"/>
        <end position="50"/>
    </location>
</feature>
<evidence type="ECO:0000256" key="5">
    <source>
        <dbReference type="SAM" id="MobiDB-lite"/>
    </source>
</evidence>
<feature type="domain" description="C3H1-type" evidence="6">
    <location>
        <begin position="93"/>
        <end position="120"/>
    </location>
</feature>